<dbReference type="Pfam" id="PF02743">
    <property type="entry name" value="dCache_1"/>
    <property type="match status" value="1"/>
</dbReference>
<dbReference type="GO" id="GO:0000160">
    <property type="term" value="P:phosphorelay signal transduction system"/>
    <property type="evidence" value="ECO:0007669"/>
    <property type="project" value="UniProtKB-KW"/>
</dbReference>
<dbReference type="InterPro" id="IPR052155">
    <property type="entry name" value="Biofilm_reg_signaling"/>
</dbReference>
<comment type="subcellular location">
    <subcellularLocation>
        <location evidence="1">Cell membrane</location>
        <topology evidence="1">Multi-pass membrane protein</topology>
    </subcellularLocation>
</comment>
<feature type="domain" description="PAS" evidence="13">
    <location>
        <begin position="342"/>
        <end position="414"/>
    </location>
</feature>
<evidence type="ECO:0000256" key="2">
    <source>
        <dbReference type="ARBA" id="ARBA00022475"/>
    </source>
</evidence>
<dbReference type="Gene3D" id="3.20.20.450">
    <property type="entry name" value="EAL domain"/>
    <property type="match status" value="1"/>
</dbReference>
<dbReference type="SUPFAM" id="SSF55785">
    <property type="entry name" value="PYP-like sensor domain (PAS domain)"/>
    <property type="match status" value="1"/>
</dbReference>
<dbReference type="Proteomes" id="UP000580568">
    <property type="component" value="Unassembled WGS sequence"/>
</dbReference>
<dbReference type="InterPro" id="IPR043128">
    <property type="entry name" value="Rev_trsase/Diguanyl_cyclase"/>
</dbReference>
<reference evidence="18 19" key="1">
    <citation type="submission" date="2020-07" db="EMBL/GenBank/DDBJ databases">
        <title>A new beta-1,3-glucan-decomposing anaerobic bacterium isolated from anoxic soil subjected to biological soil disinfestation.</title>
        <authorList>
            <person name="Ueki A."/>
            <person name="Tonouchi A."/>
        </authorList>
    </citation>
    <scope>NUCLEOTIDE SEQUENCE [LARGE SCALE GENOMIC DNA]</scope>
    <source>
        <strain evidence="18 19">TW1</strain>
    </source>
</reference>
<keyword evidence="9 12" id="KW-1133">Transmembrane helix</keyword>
<evidence type="ECO:0000256" key="6">
    <source>
        <dbReference type="ARBA" id="ARBA00022741"/>
    </source>
</evidence>
<dbReference type="GO" id="GO:0005524">
    <property type="term" value="F:ATP binding"/>
    <property type="evidence" value="ECO:0007669"/>
    <property type="project" value="UniProtKB-KW"/>
</dbReference>
<dbReference type="SUPFAM" id="SSF55073">
    <property type="entry name" value="Nucleotide cyclase"/>
    <property type="match status" value="1"/>
</dbReference>
<dbReference type="InterPro" id="IPR013655">
    <property type="entry name" value="PAS_fold_3"/>
</dbReference>
<proteinExistence type="predicted"/>
<evidence type="ECO:0000256" key="9">
    <source>
        <dbReference type="ARBA" id="ARBA00022989"/>
    </source>
</evidence>
<evidence type="ECO:0000256" key="4">
    <source>
        <dbReference type="ARBA" id="ARBA00022679"/>
    </source>
</evidence>
<dbReference type="CDD" id="cd18773">
    <property type="entry name" value="PDC1_HK_sensor"/>
    <property type="match status" value="1"/>
</dbReference>
<keyword evidence="2" id="KW-1003">Cell membrane</keyword>
<dbReference type="CDD" id="cd01948">
    <property type="entry name" value="EAL"/>
    <property type="match status" value="1"/>
</dbReference>
<dbReference type="PROSITE" id="PS50887">
    <property type="entry name" value="GGDEF"/>
    <property type="match status" value="1"/>
</dbReference>
<dbReference type="EMBL" id="BLZR01000002">
    <property type="protein sequence ID" value="GFP78508.1"/>
    <property type="molecule type" value="Genomic_DNA"/>
</dbReference>
<keyword evidence="19" id="KW-1185">Reference proteome</keyword>
<evidence type="ECO:0000256" key="3">
    <source>
        <dbReference type="ARBA" id="ARBA00022553"/>
    </source>
</evidence>
<evidence type="ECO:0000256" key="1">
    <source>
        <dbReference type="ARBA" id="ARBA00004651"/>
    </source>
</evidence>
<evidence type="ECO:0000259" key="16">
    <source>
        <dbReference type="PROSITE" id="PS50885"/>
    </source>
</evidence>
<accession>A0A6V8STD0</accession>
<dbReference type="SMART" id="SM00267">
    <property type="entry name" value="GGDEF"/>
    <property type="match status" value="1"/>
</dbReference>
<keyword evidence="5 12" id="KW-0812">Transmembrane</keyword>
<feature type="domain" description="EAL" evidence="15">
    <location>
        <begin position="644"/>
        <end position="898"/>
    </location>
</feature>
<evidence type="ECO:0008006" key="20">
    <source>
        <dbReference type="Google" id="ProtNLM"/>
    </source>
</evidence>
<protein>
    <recommendedName>
        <fullName evidence="20">PAS domain S-box-containing protein/diguanylate cyclase (GGDEF) domain-containing protein</fullName>
    </recommendedName>
</protein>
<dbReference type="Pfam" id="PF08447">
    <property type="entry name" value="PAS_3"/>
    <property type="match status" value="1"/>
</dbReference>
<evidence type="ECO:0000256" key="11">
    <source>
        <dbReference type="ARBA" id="ARBA00023136"/>
    </source>
</evidence>
<dbReference type="Gene3D" id="3.30.450.20">
    <property type="entry name" value="PAS domain"/>
    <property type="match status" value="3"/>
</dbReference>
<evidence type="ECO:0000313" key="19">
    <source>
        <dbReference type="Proteomes" id="UP000580568"/>
    </source>
</evidence>
<dbReference type="NCBIfam" id="TIGR00254">
    <property type="entry name" value="GGDEF"/>
    <property type="match status" value="1"/>
</dbReference>
<dbReference type="Pfam" id="PF00563">
    <property type="entry name" value="EAL"/>
    <property type="match status" value="1"/>
</dbReference>
<dbReference type="PANTHER" id="PTHR44757:SF2">
    <property type="entry name" value="BIOFILM ARCHITECTURE MAINTENANCE PROTEIN MBAA"/>
    <property type="match status" value="1"/>
</dbReference>
<dbReference type="InterPro" id="IPR035919">
    <property type="entry name" value="EAL_sf"/>
</dbReference>
<dbReference type="NCBIfam" id="TIGR00229">
    <property type="entry name" value="sensory_box"/>
    <property type="match status" value="1"/>
</dbReference>
<dbReference type="InterPro" id="IPR033479">
    <property type="entry name" value="dCache_1"/>
</dbReference>
<keyword evidence="8" id="KW-0067">ATP-binding</keyword>
<dbReference type="PANTHER" id="PTHR44757">
    <property type="entry name" value="DIGUANYLATE CYCLASE DGCP"/>
    <property type="match status" value="1"/>
</dbReference>
<dbReference type="InterPro" id="IPR000700">
    <property type="entry name" value="PAS-assoc_C"/>
</dbReference>
<dbReference type="InterPro" id="IPR000014">
    <property type="entry name" value="PAS"/>
</dbReference>
<feature type="domain" description="HAMP" evidence="16">
    <location>
        <begin position="299"/>
        <end position="351"/>
    </location>
</feature>
<dbReference type="InterPro" id="IPR000160">
    <property type="entry name" value="GGDEF_dom"/>
</dbReference>
<evidence type="ECO:0000259" key="15">
    <source>
        <dbReference type="PROSITE" id="PS50883"/>
    </source>
</evidence>
<dbReference type="CDD" id="cd00130">
    <property type="entry name" value="PAS"/>
    <property type="match status" value="1"/>
</dbReference>
<evidence type="ECO:0000259" key="13">
    <source>
        <dbReference type="PROSITE" id="PS50112"/>
    </source>
</evidence>
<dbReference type="GO" id="GO:0016301">
    <property type="term" value="F:kinase activity"/>
    <property type="evidence" value="ECO:0007669"/>
    <property type="project" value="UniProtKB-KW"/>
</dbReference>
<dbReference type="Pfam" id="PF00990">
    <property type="entry name" value="GGDEF"/>
    <property type="match status" value="1"/>
</dbReference>
<evidence type="ECO:0000256" key="10">
    <source>
        <dbReference type="ARBA" id="ARBA00023012"/>
    </source>
</evidence>
<dbReference type="SUPFAM" id="SSF103190">
    <property type="entry name" value="Sensory domain-like"/>
    <property type="match status" value="1"/>
</dbReference>
<dbReference type="InterPro" id="IPR029151">
    <property type="entry name" value="Sensor-like_sf"/>
</dbReference>
<keyword evidence="7" id="KW-0418">Kinase</keyword>
<dbReference type="AlphaFoldDB" id="A0A6V8STD0"/>
<name>A0A6V8STD0_9CLOT</name>
<dbReference type="PROSITE" id="PS50883">
    <property type="entry name" value="EAL"/>
    <property type="match status" value="1"/>
</dbReference>
<dbReference type="PROSITE" id="PS50113">
    <property type="entry name" value="PAC"/>
    <property type="match status" value="1"/>
</dbReference>
<dbReference type="CDD" id="cd12912">
    <property type="entry name" value="PDC2_MCP_like"/>
    <property type="match status" value="1"/>
</dbReference>
<sequence length="904" mass="102721">MRYTITKKVRSFAILLVITTVVFLGTIYFVNANRIVRQSFEERSMLLMNTVDFSVNNFTKQQEHIIDQIEKSNLIDKNISFSDKEHMQNDLDGISETYGSVLNIYLAYDDGSCVISPRTDTALGNLSERDWYTAAVKGNTNVWSDAYTDKVTGKTVITVSKALYKNGKLIGVLGIDFAMDSLVDYISNIKLGDTGHIMLLDSKYKIMAGYDNEQVGTYIKSEELTKTILSGSKKLITLEYNGEKKYCFYSKSLRTNWIIVGMIDEKEMNKYSKDILEITILSSLLISILAIFLGGRVTKSITKNLKILAEDIEHIGADDLKLRFDEGAKDEVAIIASHINNILDKLSCIIDSSSDAIWEYDIDKDKLTLSEKFSSISGYNTDNKRYTLQSLIELIHPDDYGKACDSFTSLIKGHESTFESEFRIRKIDGEYIWLSVKSKPASKNNKRNSKICGSITDITLKKLYEEDIFNLAYYDQLTKLPNKIYFQKELAKEIESLQENNLNAIVVLIDVDNFKNINDTLGHRIGDLLLIEIAKLLSDLNKDNTIVARIGGDEFLLLMKDVSKYENIEHLVNEIQTGLKSNFYIEGKCITVSSSAGIVEFPKNGNNVEDIIRNADIAMYGAKESGKNKALLFDNNMFESFNRKIAIEQGLSDINYDNELEVYYQAQMDLEQHKLRGLEALLRWNSPVLGRVSPAEFIPIAEETGSIVPIGEWLIYKVFKSANELRMKNIGYNVISINISAVQLLDKNFLATVQKALEETRIDSSQVEFEITETAIINNIEYSNEILNNLRKLGFKIVLDDFGTGYSSLSYLKMLPIEVLKIDKSFIDDINSTHNNRALLDGIIKLAHDLRMEVIAEGVEEDEQLRFLEEISCDVVQGYYFSKPVPYEVVEEEYRRLLKFKSTK</sequence>
<keyword evidence="3" id="KW-0597">Phosphoprotein</keyword>
<evidence type="ECO:0000256" key="7">
    <source>
        <dbReference type="ARBA" id="ARBA00022777"/>
    </source>
</evidence>
<evidence type="ECO:0000259" key="17">
    <source>
        <dbReference type="PROSITE" id="PS50887"/>
    </source>
</evidence>
<dbReference type="CDD" id="cd01949">
    <property type="entry name" value="GGDEF"/>
    <property type="match status" value="1"/>
</dbReference>
<comment type="caution">
    <text evidence="18">The sequence shown here is derived from an EMBL/GenBank/DDBJ whole genome shotgun (WGS) entry which is preliminary data.</text>
</comment>
<keyword evidence="11 12" id="KW-0472">Membrane</keyword>
<dbReference type="SMART" id="SM00052">
    <property type="entry name" value="EAL"/>
    <property type="match status" value="1"/>
</dbReference>
<dbReference type="InterPro" id="IPR029787">
    <property type="entry name" value="Nucleotide_cyclase"/>
</dbReference>
<evidence type="ECO:0000259" key="14">
    <source>
        <dbReference type="PROSITE" id="PS50113"/>
    </source>
</evidence>
<dbReference type="Gene3D" id="3.30.70.270">
    <property type="match status" value="1"/>
</dbReference>
<dbReference type="InterPro" id="IPR001633">
    <property type="entry name" value="EAL_dom"/>
</dbReference>
<organism evidence="18 19">
    <name type="scientific">Clostridium fungisolvens</name>
    <dbReference type="NCBI Taxonomy" id="1604897"/>
    <lineage>
        <taxon>Bacteria</taxon>
        <taxon>Bacillati</taxon>
        <taxon>Bacillota</taxon>
        <taxon>Clostridia</taxon>
        <taxon>Eubacteriales</taxon>
        <taxon>Clostridiaceae</taxon>
        <taxon>Clostridium</taxon>
    </lineage>
</organism>
<dbReference type="SUPFAM" id="SSF141868">
    <property type="entry name" value="EAL domain-like"/>
    <property type="match status" value="1"/>
</dbReference>
<gene>
    <name evidence="18" type="ORF">bsdtw1_04738</name>
</gene>
<dbReference type="RefSeq" id="WP_183280002.1">
    <property type="nucleotide sequence ID" value="NZ_BLZR01000002.1"/>
</dbReference>
<dbReference type="InterPro" id="IPR003660">
    <property type="entry name" value="HAMP_dom"/>
</dbReference>
<feature type="domain" description="PAC" evidence="14">
    <location>
        <begin position="418"/>
        <end position="470"/>
    </location>
</feature>
<dbReference type="PROSITE" id="PS50112">
    <property type="entry name" value="PAS"/>
    <property type="match status" value="1"/>
</dbReference>
<keyword evidence="6" id="KW-0547">Nucleotide-binding</keyword>
<evidence type="ECO:0000256" key="8">
    <source>
        <dbReference type="ARBA" id="ARBA00022840"/>
    </source>
</evidence>
<dbReference type="PROSITE" id="PS50885">
    <property type="entry name" value="HAMP"/>
    <property type="match status" value="1"/>
</dbReference>
<keyword evidence="4" id="KW-0808">Transferase</keyword>
<evidence type="ECO:0000313" key="18">
    <source>
        <dbReference type="EMBL" id="GFP78508.1"/>
    </source>
</evidence>
<feature type="transmembrane region" description="Helical" evidence="12">
    <location>
        <begin position="12"/>
        <end position="30"/>
    </location>
</feature>
<dbReference type="GO" id="GO:0005886">
    <property type="term" value="C:plasma membrane"/>
    <property type="evidence" value="ECO:0007669"/>
    <property type="project" value="UniProtKB-SubCell"/>
</dbReference>
<evidence type="ECO:0000256" key="12">
    <source>
        <dbReference type="SAM" id="Phobius"/>
    </source>
</evidence>
<keyword evidence="10" id="KW-0902">Two-component regulatory system</keyword>
<feature type="domain" description="GGDEF" evidence="17">
    <location>
        <begin position="502"/>
        <end position="635"/>
    </location>
</feature>
<dbReference type="InterPro" id="IPR035965">
    <property type="entry name" value="PAS-like_dom_sf"/>
</dbReference>
<evidence type="ECO:0000256" key="5">
    <source>
        <dbReference type="ARBA" id="ARBA00022692"/>
    </source>
</evidence>